<dbReference type="EMBL" id="JBBNAG010000011">
    <property type="protein sequence ID" value="KAK9095211.1"/>
    <property type="molecule type" value="Genomic_DNA"/>
</dbReference>
<evidence type="ECO:0000313" key="2">
    <source>
        <dbReference type="EMBL" id="KAK9095211.1"/>
    </source>
</evidence>
<gene>
    <name evidence="2" type="ORF">Scep_026680</name>
</gene>
<accession>A0AAP0EKM6</accession>
<organism evidence="2 3">
    <name type="scientific">Stephania cephalantha</name>
    <dbReference type="NCBI Taxonomy" id="152367"/>
    <lineage>
        <taxon>Eukaryota</taxon>
        <taxon>Viridiplantae</taxon>
        <taxon>Streptophyta</taxon>
        <taxon>Embryophyta</taxon>
        <taxon>Tracheophyta</taxon>
        <taxon>Spermatophyta</taxon>
        <taxon>Magnoliopsida</taxon>
        <taxon>Ranunculales</taxon>
        <taxon>Menispermaceae</taxon>
        <taxon>Menispermoideae</taxon>
        <taxon>Cissampelideae</taxon>
        <taxon>Stephania</taxon>
    </lineage>
</organism>
<comment type="caution">
    <text evidence="2">The sequence shown here is derived from an EMBL/GenBank/DDBJ whole genome shotgun (WGS) entry which is preliminary data.</text>
</comment>
<dbReference type="AlphaFoldDB" id="A0AAP0EKM6"/>
<keyword evidence="3" id="KW-1185">Reference proteome</keyword>
<protein>
    <submittedName>
        <fullName evidence="2">Uncharacterized protein</fullName>
    </submittedName>
</protein>
<feature type="compositionally biased region" description="Polar residues" evidence="1">
    <location>
        <begin position="67"/>
        <end position="94"/>
    </location>
</feature>
<evidence type="ECO:0000256" key="1">
    <source>
        <dbReference type="SAM" id="MobiDB-lite"/>
    </source>
</evidence>
<feature type="region of interest" description="Disordered" evidence="1">
    <location>
        <begin position="1"/>
        <end position="94"/>
    </location>
</feature>
<evidence type="ECO:0000313" key="3">
    <source>
        <dbReference type="Proteomes" id="UP001419268"/>
    </source>
</evidence>
<feature type="compositionally biased region" description="Basic and acidic residues" evidence="1">
    <location>
        <begin position="1"/>
        <end position="49"/>
    </location>
</feature>
<dbReference type="Proteomes" id="UP001419268">
    <property type="component" value="Unassembled WGS sequence"/>
</dbReference>
<name>A0AAP0EKM6_9MAGN</name>
<proteinExistence type="predicted"/>
<reference evidence="2 3" key="1">
    <citation type="submission" date="2024-01" db="EMBL/GenBank/DDBJ databases">
        <title>Genome assemblies of Stephania.</title>
        <authorList>
            <person name="Yang L."/>
        </authorList>
    </citation>
    <scope>NUCLEOTIDE SEQUENCE [LARGE SCALE GENOMIC DNA]</scope>
    <source>
        <strain evidence="2">JXDWG</strain>
        <tissue evidence="2">Leaf</tissue>
    </source>
</reference>
<sequence>MAAPKRGDDGDGRANDERRTEQTTTARDETATTKQRDDGEGLCDGDARQKARAPAESNSNSEHHRQNPSNPNPHFQISSNNTKSPKLALQSPSNKAVIASTMKTSVLESTGEQKSYAVTISQRFRAWERESSRRDKELRVCRAVKRGVL</sequence>